<dbReference type="Proteomes" id="UP001589870">
    <property type="component" value="Unassembled WGS sequence"/>
</dbReference>
<name>A0ABV6UDX0_9ACTN</name>
<protein>
    <submittedName>
        <fullName evidence="1">Helix-turn-helix domain-containing protein</fullName>
    </submittedName>
</protein>
<organism evidence="1 2">
    <name type="scientific">Sphaerimonospora cavernae</name>
    <dbReference type="NCBI Taxonomy" id="1740611"/>
    <lineage>
        <taxon>Bacteria</taxon>
        <taxon>Bacillati</taxon>
        <taxon>Actinomycetota</taxon>
        <taxon>Actinomycetes</taxon>
        <taxon>Streptosporangiales</taxon>
        <taxon>Streptosporangiaceae</taxon>
        <taxon>Sphaerimonospora</taxon>
    </lineage>
</organism>
<sequence>MNPDNGHDQPVNKMRHEMASPQEIRWRKFLVFAASACAFGLKFPLQSRCQQNLMMEFHRKRSAMAGKAQMHLRSVALLRALMAGRTQSVAEFARRAALSRQCIDGLLKRGTCRRTTAEAIAAAAGVPMLDLFHPAMSSKNADKGYR</sequence>
<gene>
    <name evidence="1" type="ORF">ACFHYQ_29030</name>
</gene>
<comment type="caution">
    <text evidence="1">The sequence shown here is derived from an EMBL/GenBank/DDBJ whole genome shotgun (WGS) entry which is preliminary data.</text>
</comment>
<proteinExistence type="predicted"/>
<evidence type="ECO:0000313" key="2">
    <source>
        <dbReference type="Proteomes" id="UP001589870"/>
    </source>
</evidence>
<dbReference type="RefSeq" id="WP_394304337.1">
    <property type="nucleotide sequence ID" value="NZ_JBHMQT010000072.1"/>
</dbReference>
<evidence type="ECO:0000313" key="1">
    <source>
        <dbReference type="EMBL" id="MFC0866344.1"/>
    </source>
</evidence>
<dbReference type="EMBL" id="JBHMQT010000072">
    <property type="protein sequence ID" value="MFC0866344.1"/>
    <property type="molecule type" value="Genomic_DNA"/>
</dbReference>
<keyword evidence="2" id="KW-1185">Reference proteome</keyword>
<reference evidence="1 2" key="1">
    <citation type="submission" date="2024-09" db="EMBL/GenBank/DDBJ databases">
        <authorList>
            <person name="Sun Q."/>
            <person name="Mori K."/>
        </authorList>
    </citation>
    <scope>NUCLEOTIDE SEQUENCE [LARGE SCALE GENOMIC DNA]</scope>
    <source>
        <strain evidence="1 2">TBRC 1851</strain>
    </source>
</reference>
<accession>A0ABV6UDX0</accession>